<evidence type="ECO:0000259" key="14">
    <source>
        <dbReference type="Pfam" id="PF23096"/>
    </source>
</evidence>
<feature type="compositionally biased region" description="Acidic residues" evidence="9">
    <location>
        <begin position="1446"/>
        <end position="1458"/>
    </location>
</feature>
<reference evidence="15 16" key="1">
    <citation type="submission" date="2015-07" db="EMBL/GenBank/DDBJ databases">
        <title>Emmonsia species relationships and genome sequence.</title>
        <authorList>
            <person name="Cuomo C.A."/>
            <person name="Schwartz I.S."/>
            <person name="Kenyon C."/>
            <person name="de Hoog G.S."/>
            <person name="Govender N.P."/>
            <person name="Botha A."/>
            <person name="Moreno L."/>
            <person name="de Vries M."/>
            <person name="Munoz J.F."/>
            <person name="Stielow J.B."/>
        </authorList>
    </citation>
    <scope>NUCLEOTIDE SEQUENCE [LARGE SCALE GENOMIC DNA]</scope>
    <source>
        <strain evidence="15 16">CBS 136260</strain>
    </source>
</reference>
<evidence type="ECO:0000256" key="8">
    <source>
        <dbReference type="ARBA" id="ARBA00023242"/>
    </source>
</evidence>
<sequence length="2473" mass="279038">MRQTVSPPSLTRWQWICGTLLSHPLSSLSALFVLWKLLLLLAIVASPGPGYDTSTTLLPSTASQNATDPLSKIGVVGGGWQSSLLKFVRWDAIYFVSIAQRGYLFEQEWAFGYGYTKFLSILATSVFRRDPNSKPDSLQVALTGIGFSHACHYLSVLSLYGLSRKVFGDGDGSRALPFLTAALHTISPAGAFLSAPYGESAFSLLNFTGFYAYVSALHDDYSGYMLGRDLKFLVAGGLFAVTTTIRSNGILSGTLFAYDAVLGLWSIFSSGISLSQIHRMFFVVVGGSLILLGIVGPQYRAFTIYCQNADVRRSWCDNTLPSVYTFVQHHYWGSGGFLSYWKVSNLPLFCLAAPMLVIMGVSAWWPFKSLLDFDMPHKVLGKRGAVPQQELRRASLYRLAIPQAMLAALALTNSHVQIINRISSGYPLWYWYISFSTLEHGNTSHVPLNPGYVVKAMVLYGFIQGGLFASSLIGTAPFFVFYLPSDVILTLSRPFTIASFQHASMDSREEFPDLLAADHAQSESETSPATSPGGEPTRINGLLVDDPFKKARTRPRTYPYFNYLPYRVEDERVRQHNLDQILKYLYIAVESGDFNPGAVHWTRELKGWLSLKFDPTREQRVKLVKLYYELALAPGIDPNVSERFASMFMLLTKRKHYLQPVKDLILDWKPLYREIKFFVLPSQSGLVQSSNLKRNIKTLTKLCTFAQPYFDPLELPAMLEEFLPHFSASFTDGAFVVVGLINLFLPTAPGPEARKDLLPQQFLPTYFHLWLLVNRSKTFDVTFIDLLSRTARDSLPASYIPFSEFGIFTSEQASLVITAILRLMEIPVGQATSPYSAAVDLSSGLGVMLERDPRKHPVAHNIARWAVMSLSPACLESECSILSMLEGVIASVETFFHPSNTGLWSRTLSQLVYYLADFFVMRWNMERDGEMDVPPERRLNDALKHRFVLCLRDVTFMGIYSKLGAVMNFALSTLQSLAYLEPNLILPGALQRIYPSMQGLVAVHRTTSSLRSLQVLSRLIVRTKGFRCHITTLLGLALPGIDANDLEKSLHSLAFIQSVCYNIPFEDLTRDRDDVNGNMLAVQWITGELERMENEGASVEMNYDTELTDKDEEMILRSSTTGFGEFLISFLGRVFTLLENLPDAARVRSGSPEENVVNTLPATLMPLLASLSPELYDQALNKIVDFVSDHVIHQARDAMAFICNTLCKVNPEKALKRLVPLLIQSIRTEIDENGAASTRTTGSDILPRDRGLVWNVSMLSMCVVHVGSAVLKYRKELFDIAIYMQQKCKGIPTVHVSNFIHHLLLNLTGTYAIDHSLYELDVKEKGIQVEQWGQRQDPNHLTIKWHVPQQEELEFAVELFKSQAENALEQLTSLTSDTPSINRDGSGKEWSDEVARKLVLLRLIISGMSALFDNKAASIYGGSRGRSQPDLDVNMTDANGHHFNEESSDDESALDGSDDSAVRQTFPYPAGYLLTENDPLYIEIHEIRHRVGEVLHRVHRFLVEKQEDDVSCFTPLYTAYRSWFVDVGIEKSAHILDRVTKLLSADTQTYKVSGLHKDYPRPLLVRRANVYHVQRLRHNAAPRPRSKLDEMLLLDLAESSISIYTEIRRNAQGASESALKAIWGSRLLIIPPLIEALQKAIKTNDYRRLKGAIYSILFSSIAKPVGRHWKYAPALIKSFIEASAVDKPSIQKLCSGAVYQVMDYGRAMERIAVLDQDIIKSIAPKSDVQAIINKKRQSIQKKRALIEQKKAELADELTDLARVSHWKMASRTAAIVIGMGLRFDHIASENLVNLVLLGSIDSHPSLRSLYSQTLVALFTMVDVRAVCNHKYEDYVMGNQRFPSKIQVPTQQYKRGWTEEYLASFAKPDAEYYIDHDYPGWLVWGKTMPAYKSNAKQYIEYDELEWNVRKQMGKLCTREWFATFFKYLKQEPRDISADKFRMSSAMTLLYVFELMLRDELAAATFEDIKEEIAQVFEDGSDKHQHRATAEIMGALIGSVIDTNVEKRTLVWEYAFPIVRQIFSDGLTPENSGYWTTFLHMVMQCRDPRRSWPLVDWLTSFRLDMNSNAAFKESSKINLLHQCILDSGWHFQLEKPIVEDFLAHLDHPYKGVREAMGQTLGSIYRTRYHESYADVDQLIQAQKEASSIGTRPYTPSKEFSDTIIDVFKRLEKWRHEREPGQQTPSSYTSGSKTVLLWLDTTLSSHECTQLLQFFPDTFTEQILHMMDVKEDQELQRLAYHVFRHLSNIPHASGEDTELVDALIRIGLTSPSWHQRLRVMINMQIIYFRRLFLLPKADREKLFDCVASMLEDSQHEVRAGASATLSGMIRCSPAPLRTDMVLKLRDRFTNALINNPLPKRSRLLDSGLSSGVSTGTSTPSPEHTRLVITRHAAVLGLGALVQAFPYTSPPPPWMPAVLATLSTKAAGDPGIVGQSVKSIISEFKKTRQDTWHIDVKAFEPDQVEDLAGVLWKSYFA</sequence>
<keyword evidence="10" id="KW-0812">Transmembrane</keyword>
<evidence type="ECO:0000256" key="4">
    <source>
        <dbReference type="ARBA" id="ARBA00022490"/>
    </source>
</evidence>
<dbReference type="InterPro" id="IPR021843">
    <property type="entry name" value="PSME4_C"/>
</dbReference>
<comment type="similarity">
    <text evidence="3">Belongs to the BLM10 family.</text>
</comment>
<dbReference type="PANTHER" id="PTHR32170:SF3">
    <property type="entry name" value="PROTEASOME ACTIVATOR COMPLEX SUBUNIT 4"/>
    <property type="match status" value="1"/>
</dbReference>
<feature type="transmembrane region" description="Helical" evidence="10">
    <location>
        <begin position="458"/>
        <end position="483"/>
    </location>
</feature>
<evidence type="ECO:0000259" key="11">
    <source>
        <dbReference type="Pfam" id="PF11919"/>
    </source>
</evidence>
<evidence type="ECO:0000256" key="7">
    <source>
        <dbReference type="ARBA" id="ARBA00023204"/>
    </source>
</evidence>
<feature type="transmembrane region" description="Helical" evidence="10">
    <location>
        <begin position="140"/>
        <end position="163"/>
    </location>
</feature>
<dbReference type="GO" id="GO:0005634">
    <property type="term" value="C:nucleus"/>
    <property type="evidence" value="ECO:0007669"/>
    <property type="project" value="UniProtKB-SubCell"/>
</dbReference>
<dbReference type="InterPro" id="IPR032430">
    <property type="entry name" value="Blm10_mid"/>
</dbReference>
<evidence type="ECO:0000313" key="16">
    <source>
        <dbReference type="Proteomes" id="UP000091918"/>
    </source>
</evidence>
<dbReference type="Pfam" id="PF04188">
    <property type="entry name" value="Mannosyl_trans2"/>
    <property type="match status" value="1"/>
</dbReference>
<dbReference type="GO" id="GO:0006506">
    <property type="term" value="P:GPI anchor biosynthetic process"/>
    <property type="evidence" value="ECO:0007669"/>
    <property type="project" value="UniProtKB-UniPathway"/>
</dbReference>
<dbReference type="GO" id="GO:0016020">
    <property type="term" value="C:membrane"/>
    <property type="evidence" value="ECO:0007669"/>
    <property type="project" value="GOC"/>
</dbReference>
<comment type="subcellular location">
    <subcellularLocation>
        <location evidence="2">Cytoplasm</location>
    </subcellularLocation>
    <subcellularLocation>
        <location evidence="1">Nucleus</location>
    </subcellularLocation>
</comment>
<dbReference type="InterPro" id="IPR035309">
    <property type="entry name" value="PSME4"/>
</dbReference>
<feature type="transmembrane region" description="Helical" evidence="10">
    <location>
        <begin position="175"/>
        <end position="195"/>
    </location>
</feature>
<feature type="transmembrane region" description="Helical" evidence="10">
    <location>
        <begin position="255"/>
        <end position="274"/>
    </location>
</feature>
<dbReference type="STRING" id="1658172.A0A1B7P470"/>
<evidence type="ECO:0000256" key="6">
    <source>
        <dbReference type="ARBA" id="ARBA00022763"/>
    </source>
</evidence>
<dbReference type="Pfam" id="PF23096">
    <property type="entry name" value="HEAT_PSME4"/>
    <property type="match status" value="1"/>
</dbReference>
<keyword evidence="7" id="KW-0234">DNA repair</keyword>
<feature type="domain" description="Proteasome activator Blm10 middle HEAT repeats region" evidence="12">
    <location>
        <begin position="885"/>
        <end position="1412"/>
    </location>
</feature>
<evidence type="ECO:0000256" key="9">
    <source>
        <dbReference type="SAM" id="MobiDB-lite"/>
    </source>
</evidence>
<dbReference type="OrthoDB" id="17907at2759"/>
<feature type="transmembrane region" description="Helical" evidence="10">
    <location>
        <begin position="346"/>
        <end position="367"/>
    </location>
</feature>
<feature type="transmembrane region" description="Helical" evidence="10">
    <location>
        <begin position="281"/>
        <end position="299"/>
    </location>
</feature>
<dbReference type="InterPro" id="IPR016024">
    <property type="entry name" value="ARM-type_fold"/>
</dbReference>
<evidence type="ECO:0000256" key="2">
    <source>
        <dbReference type="ARBA" id="ARBA00004496"/>
    </source>
</evidence>
<keyword evidence="10" id="KW-0472">Membrane</keyword>
<keyword evidence="16" id="KW-1185">Reference proteome</keyword>
<feature type="domain" description="Proteasome activator Blm10 N-terminal" evidence="13">
    <location>
        <begin position="524"/>
        <end position="597"/>
    </location>
</feature>
<gene>
    <name evidence="15" type="ORF">ACJ72_01830</name>
</gene>
<dbReference type="InterPro" id="IPR032372">
    <property type="entry name" value="Blm10_N"/>
</dbReference>
<evidence type="ECO:0000259" key="12">
    <source>
        <dbReference type="Pfam" id="PF16507"/>
    </source>
</evidence>
<dbReference type="Proteomes" id="UP000091918">
    <property type="component" value="Unassembled WGS sequence"/>
</dbReference>
<feature type="domain" description="Proteasome activator complex subunit 4-like HEAT repeat-like" evidence="14">
    <location>
        <begin position="1868"/>
        <end position="2079"/>
    </location>
</feature>
<dbReference type="GO" id="GO:0010499">
    <property type="term" value="P:proteasomal ubiquitin-independent protein catabolic process"/>
    <property type="evidence" value="ECO:0007669"/>
    <property type="project" value="TreeGrafter"/>
</dbReference>
<keyword evidence="6" id="KW-0227">DNA damage</keyword>
<evidence type="ECO:0000256" key="3">
    <source>
        <dbReference type="ARBA" id="ARBA00005739"/>
    </source>
</evidence>
<name>A0A1B7P470_9EURO</name>
<evidence type="ECO:0000256" key="5">
    <source>
        <dbReference type="ARBA" id="ARBA00022737"/>
    </source>
</evidence>
<dbReference type="GO" id="GO:0016504">
    <property type="term" value="F:peptidase activator activity"/>
    <property type="evidence" value="ECO:0007669"/>
    <property type="project" value="InterPro"/>
</dbReference>
<dbReference type="EMBL" id="LGUA01000133">
    <property type="protein sequence ID" value="OAX83809.1"/>
    <property type="molecule type" value="Genomic_DNA"/>
</dbReference>
<feature type="domain" description="Proteasome activator complex subunit 4 C-terminal" evidence="11">
    <location>
        <begin position="2385"/>
        <end position="2473"/>
    </location>
</feature>
<dbReference type="PANTHER" id="PTHR32170">
    <property type="entry name" value="PROTEASOME ACTIVATOR COMPLEX SUBUNIT 4"/>
    <property type="match status" value="1"/>
</dbReference>
<evidence type="ECO:0000256" key="10">
    <source>
        <dbReference type="SAM" id="Phobius"/>
    </source>
</evidence>
<keyword evidence="5" id="KW-0677">Repeat</keyword>
<dbReference type="GO" id="GO:0005829">
    <property type="term" value="C:cytosol"/>
    <property type="evidence" value="ECO:0007669"/>
    <property type="project" value="TreeGrafter"/>
</dbReference>
<evidence type="ECO:0000259" key="13">
    <source>
        <dbReference type="Pfam" id="PF16547"/>
    </source>
</evidence>
<dbReference type="GO" id="GO:0000009">
    <property type="term" value="F:alpha-1,6-mannosyltransferase activity"/>
    <property type="evidence" value="ECO:0007669"/>
    <property type="project" value="InterPro"/>
</dbReference>
<evidence type="ECO:0000313" key="15">
    <source>
        <dbReference type="EMBL" id="OAX83809.1"/>
    </source>
</evidence>
<feature type="region of interest" description="Disordered" evidence="9">
    <location>
        <begin position="1423"/>
        <end position="1460"/>
    </location>
</feature>
<keyword evidence="10" id="KW-1133">Transmembrane helix</keyword>
<proteinExistence type="inferred from homology"/>
<dbReference type="SUPFAM" id="SSF48371">
    <property type="entry name" value="ARM repeat"/>
    <property type="match status" value="1"/>
</dbReference>
<accession>A0A1B7P470</accession>
<evidence type="ECO:0000256" key="1">
    <source>
        <dbReference type="ARBA" id="ARBA00004123"/>
    </source>
</evidence>
<dbReference type="Pfam" id="PF16507">
    <property type="entry name" value="HEAT_PSME4_mid"/>
    <property type="match status" value="1"/>
</dbReference>
<dbReference type="UniPathway" id="UPA00196"/>
<dbReference type="GO" id="GO:0070628">
    <property type="term" value="F:proteasome binding"/>
    <property type="evidence" value="ECO:0007669"/>
    <property type="project" value="InterPro"/>
</dbReference>
<keyword evidence="4" id="KW-0963">Cytoplasm</keyword>
<dbReference type="GO" id="GO:0004376">
    <property type="term" value="F:GPI mannosyltransferase activity"/>
    <property type="evidence" value="ECO:0007669"/>
    <property type="project" value="InterPro"/>
</dbReference>
<dbReference type="GO" id="GO:0006281">
    <property type="term" value="P:DNA repair"/>
    <property type="evidence" value="ECO:0007669"/>
    <property type="project" value="UniProtKB-KW"/>
</dbReference>
<dbReference type="InterPro" id="IPR007315">
    <property type="entry name" value="PIG-V/Gpi18"/>
</dbReference>
<feature type="transmembrane region" description="Helical" evidence="10">
    <location>
        <begin position="20"/>
        <end position="45"/>
    </location>
</feature>
<keyword evidence="8" id="KW-0539">Nucleus</keyword>
<dbReference type="Pfam" id="PF16547">
    <property type="entry name" value="BLM10_N"/>
    <property type="match status" value="1"/>
</dbReference>
<organism evidence="15 16">
    <name type="scientific">Emergomyces africanus</name>
    <dbReference type="NCBI Taxonomy" id="1955775"/>
    <lineage>
        <taxon>Eukaryota</taxon>
        <taxon>Fungi</taxon>
        <taxon>Dikarya</taxon>
        <taxon>Ascomycota</taxon>
        <taxon>Pezizomycotina</taxon>
        <taxon>Eurotiomycetes</taxon>
        <taxon>Eurotiomycetidae</taxon>
        <taxon>Onygenales</taxon>
        <taxon>Ajellomycetaceae</taxon>
        <taxon>Emergomyces</taxon>
    </lineage>
</organism>
<protein>
    <submittedName>
        <fullName evidence="15">Uncharacterized protein</fullName>
    </submittedName>
</protein>
<comment type="caution">
    <text evidence="15">The sequence shown here is derived from an EMBL/GenBank/DDBJ whole genome shotgun (WGS) entry which is preliminary data.</text>
</comment>
<dbReference type="InterPro" id="IPR055455">
    <property type="entry name" value="HEAT_PSME4"/>
</dbReference>
<dbReference type="Pfam" id="PF11919">
    <property type="entry name" value="PSME4_C"/>
    <property type="match status" value="1"/>
</dbReference>
<feature type="region of interest" description="Disordered" evidence="9">
    <location>
        <begin position="522"/>
        <end position="541"/>
    </location>
</feature>